<dbReference type="PANTHER" id="PTHR47506:SF7">
    <property type="entry name" value="TRANSCRIPTIONAL REGULATORY PROTEIN"/>
    <property type="match status" value="1"/>
</dbReference>
<keyword evidence="2 4" id="KW-0238">DNA-binding</keyword>
<dbReference type="SUPFAM" id="SSF46689">
    <property type="entry name" value="Homeodomain-like"/>
    <property type="match status" value="1"/>
</dbReference>
<evidence type="ECO:0000259" key="5">
    <source>
        <dbReference type="PROSITE" id="PS50977"/>
    </source>
</evidence>
<sequence>MPAALSAERNASDRTALLDAAERLMYAHGVQAVGMDRIREVSGLSLKRIYSMFPTKEYLVVAMLRRRDERWRQALAEHVERYEDPTRRVLAIFEWLREWFGENGFRGCAWINIHGELGADSPAVLAEVRSHKAAFRTMIAEWVDATGTDAADAIYLLAEGAIVTAGITGDPEIASVAESSAARTLSAARPGEPNERRARRG</sequence>
<evidence type="ECO:0000256" key="4">
    <source>
        <dbReference type="PROSITE-ProRule" id="PRU00335"/>
    </source>
</evidence>
<accession>A0A2S5ZY07</accession>
<keyword evidence="7" id="KW-1185">Reference proteome</keyword>
<evidence type="ECO:0000256" key="3">
    <source>
        <dbReference type="ARBA" id="ARBA00023163"/>
    </source>
</evidence>
<reference evidence="6 7" key="1">
    <citation type="submission" date="2018-02" db="EMBL/GenBank/DDBJ databases">
        <title>8 Nocardia nova and 1 Nocardia cyriacigeorgica strain used for evolution to TMP-SMX.</title>
        <authorList>
            <person name="Mehta H."/>
            <person name="Weng J."/>
            <person name="Shamoo Y."/>
        </authorList>
    </citation>
    <scope>NUCLEOTIDE SEQUENCE [LARGE SCALE GENOMIC DNA]</scope>
    <source>
        <strain evidence="6 7">BAA2227</strain>
    </source>
</reference>
<dbReference type="InterPro" id="IPR036271">
    <property type="entry name" value="Tet_transcr_reg_TetR-rel_C_sf"/>
</dbReference>
<organism evidence="6 7">
    <name type="scientific">Nocardia nova</name>
    <dbReference type="NCBI Taxonomy" id="37330"/>
    <lineage>
        <taxon>Bacteria</taxon>
        <taxon>Bacillati</taxon>
        <taxon>Actinomycetota</taxon>
        <taxon>Actinomycetes</taxon>
        <taxon>Mycobacteriales</taxon>
        <taxon>Nocardiaceae</taxon>
        <taxon>Nocardia</taxon>
    </lineage>
</organism>
<feature type="DNA-binding region" description="H-T-H motif" evidence="4">
    <location>
        <begin position="34"/>
        <end position="53"/>
    </location>
</feature>
<dbReference type="AlphaFoldDB" id="A0A2S5ZY07"/>
<evidence type="ECO:0000256" key="2">
    <source>
        <dbReference type="ARBA" id="ARBA00023125"/>
    </source>
</evidence>
<dbReference type="PROSITE" id="PS50977">
    <property type="entry name" value="HTH_TETR_2"/>
    <property type="match status" value="1"/>
</dbReference>
<dbReference type="SUPFAM" id="SSF48498">
    <property type="entry name" value="Tetracyclin repressor-like, C-terminal domain"/>
    <property type="match status" value="1"/>
</dbReference>
<dbReference type="Proteomes" id="UP000238356">
    <property type="component" value="Unassembled WGS sequence"/>
</dbReference>
<dbReference type="EMBL" id="PSZD01000027">
    <property type="protein sequence ID" value="PPJ22879.1"/>
    <property type="molecule type" value="Genomic_DNA"/>
</dbReference>
<proteinExistence type="predicted"/>
<comment type="caution">
    <text evidence="6">The sequence shown here is derived from an EMBL/GenBank/DDBJ whole genome shotgun (WGS) entry which is preliminary data.</text>
</comment>
<dbReference type="PANTHER" id="PTHR47506">
    <property type="entry name" value="TRANSCRIPTIONAL REGULATORY PROTEIN"/>
    <property type="match status" value="1"/>
</dbReference>
<dbReference type="RefSeq" id="WP_063015484.1">
    <property type="nucleotide sequence ID" value="NZ_JAHUVX010000003.1"/>
</dbReference>
<evidence type="ECO:0000256" key="1">
    <source>
        <dbReference type="ARBA" id="ARBA00023015"/>
    </source>
</evidence>
<keyword evidence="1" id="KW-0805">Transcription regulation</keyword>
<dbReference type="GO" id="GO:0003677">
    <property type="term" value="F:DNA binding"/>
    <property type="evidence" value="ECO:0007669"/>
    <property type="project" value="UniProtKB-UniRule"/>
</dbReference>
<name>A0A2S5ZY07_9NOCA</name>
<evidence type="ECO:0000313" key="7">
    <source>
        <dbReference type="Proteomes" id="UP000238356"/>
    </source>
</evidence>
<keyword evidence="3" id="KW-0804">Transcription</keyword>
<dbReference type="InterPro" id="IPR009057">
    <property type="entry name" value="Homeodomain-like_sf"/>
</dbReference>
<dbReference type="GeneID" id="66720962"/>
<dbReference type="InterPro" id="IPR001647">
    <property type="entry name" value="HTH_TetR"/>
</dbReference>
<gene>
    <name evidence="6" type="ORF">C5F51_30325</name>
</gene>
<feature type="domain" description="HTH tetR-type" evidence="5">
    <location>
        <begin position="11"/>
        <end position="71"/>
    </location>
</feature>
<evidence type="ECO:0000313" key="6">
    <source>
        <dbReference type="EMBL" id="PPJ22879.1"/>
    </source>
</evidence>
<dbReference type="Pfam" id="PF00440">
    <property type="entry name" value="TetR_N"/>
    <property type="match status" value="1"/>
</dbReference>
<dbReference type="Gene3D" id="1.10.357.10">
    <property type="entry name" value="Tetracycline Repressor, domain 2"/>
    <property type="match status" value="1"/>
</dbReference>
<protein>
    <submittedName>
        <fullName evidence="6">TetR/AcrR family transcriptional regulator</fullName>
    </submittedName>
</protein>